<feature type="non-terminal residue" evidence="4">
    <location>
        <position position="278"/>
    </location>
</feature>
<evidence type="ECO:0000256" key="3">
    <source>
        <dbReference type="PROSITE-ProRule" id="PRU00221"/>
    </source>
</evidence>
<dbReference type="CDD" id="cd00200">
    <property type="entry name" value="WD40"/>
    <property type="match status" value="1"/>
</dbReference>
<dbReference type="VEuPathDB" id="FungiDB:ASPWEDRAFT_95752"/>
<dbReference type="EMBL" id="KV878216">
    <property type="protein sequence ID" value="OJJ31661.1"/>
    <property type="molecule type" value="Genomic_DNA"/>
</dbReference>
<dbReference type="PRINTS" id="PR00320">
    <property type="entry name" value="GPROTEINBRPT"/>
</dbReference>
<evidence type="ECO:0000313" key="5">
    <source>
        <dbReference type="Proteomes" id="UP000184383"/>
    </source>
</evidence>
<dbReference type="InterPro" id="IPR020472">
    <property type="entry name" value="WD40_PAC1"/>
</dbReference>
<dbReference type="PROSITE" id="PS50294">
    <property type="entry name" value="WD_REPEATS_REGION"/>
    <property type="match status" value="4"/>
</dbReference>
<feature type="repeat" description="WD" evidence="3">
    <location>
        <begin position="157"/>
        <end position="189"/>
    </location>
</feature>
<dbReference type="PROSITE" id="PS00678">
    <property type="entry name" value="WD_REPEATS_1"/>
    <property type="match status" value="3"/>
</dbReference>
<feature type="repeat" description="WD" evidence="3">
    <location>
        <begin position="72"/>
        <end position="113"/>
    </location>
</feature>
<sequence length="278" mass="30823">NNSHPTLCTLLYDSWRFILRNHSTIRTAPLQTYSALIFSPQNSILRKSHNLPSWLSPTDSINADWDPALLSIQAHRRHISSTAFSPDGKWIASASYDQTVKVWNANTGTLYRTLEGPDFLMGEVLAFSPDNKLLVSDGSKGNVHLWDVTVPNSERTYESHSDHVFHLASSANCELVASASKDKTVRLWDPVTKRTRHVLRADDMKAVWIVEFSPDGKSLATGSEDSTVRLWDTATGNLIRTFDGHSRGLWALAFSDDGSRLVSGSIDSTVVVWNVATG</sequence>
<keyword evidence="5" id="KW-1185">Reference proteome</keyword>
<protein>
    <submittedName>
        <fullName evidence="4">Uncharacterized protein</fullName>
    </submittedName>
</protein>
<dbReference type="OrthoDB" id="538223at2759"/>
<dbReference type="STRING" id="1073089.A0A1L9R9Q6"/>
<dbReference type="RefSeq" id="XP_040685338.1">
    <property type="nucleotide sequence ID" value="XM_040839609.1"/>
</dbReference>
<gene>
    <name evidence="4" type="ORF">ASPWEDRAFT_95752</name>
</gene>
<dbReference type="PANTHER" id="PTHR19879">
    <property type="entry name" value="TRANSCRIPTION INITIATION FACTOR TFIID"/>
    <property type="match status" value="1"/>
</dbReference>
<feature type="repeat" description="WD" evidence="3">
    <location>
        <begin position="242"/>
        <end position="278"/>
    </location>
</feature>
<proteinExistence type="predicted"/>
<dbReference type="AlphaFoldDB" id="A0A1L9R9Q6"/>
<dbReference type="SMART" id="SM00320">
    <property type="entry name" value="WD40"/>
    <property type="match status" value="5"/>
</dbReference>
<dbReference type="InterPro" id="IPR015943">
    <property type="entry name" value="WD40/YVTN_repeat-like_dom_sf"/>
</dbReference>
<dbReference type="SUPFAM" id="SSF50978">
    <property type="entry name" value="WD40 repeat-like"/>
    <property type="match status" value="1"/>
</dbReference>
<evidence type="ECO:0000256" key="1">
    <source>
        <dbReference type="ARBA" id="ARBA00022574"/>
    </source>
</evidence>
<evidence type="ECO:0000313" key="4">
    <source>
        <dbReference type="EMBL" id="OJJ31661.1"/>
    </source>
</evidence>
<name>A0A1L9R9Q6_ASPWE</name>
<dbReference type="Proteomes" id="UP000184383">
    <property type="component" value="Unassembled WGS sequence"/>
</dbReference>
<dbReference type="GeneID" id="63755457"/>
<reference evidence="5" key="1">
    <citation type="journal article" date="2017" name="Genome Biol.">
        <title>Comparative genomics reveals high biological diversity and specific adaptations in the industrially and medically important fungal genus Aspergillus.</title>
        <authorList>
            <person name="de Vries R.P."/>
            <person name="Riley R."/>
            <person name="Wiebenga A."/>
            <person name="Aguilar-Osorio G."/>
            <person name="Amillis S."/>
            <person name="Uchima C.A."/>
            <person name="Anderluh G."/>
            <person name="Asadollahi M."/>
            <person name="Askin M."/>
            <person name="Barry K."/>
            <person name="Battaglia E."/>
            <person name="Bayram O."/>
            <person name="Benocci T."/>
            <person name="Braus-Stromeyer S.A."/>
            <person name="Caldana C."/>
            <person name="Canovas D."/>
            <person name="Cerqueira G.C."/>
            <person name="Chen F."/>
            <person name="Chen W."/>
            <person name="Choi C."/>
            <person name="Clum A."/>
            <person name="Dos Santos R.A."/>
            <person name="Damasio A.R."/>
            <person name="Diallinas G."/>
            <person name="Emri T."/>
            <person name="Fekete E."/>
            <person name="Flipphi M."/>
            <person name="Freyberg S."/>
            <person name="Gallo A."/>
            <person name="Gournas C."/>
            <person name="Habgood R."/>
            <person name="Hainaut M."/>
            <person name="Harispe M.L."/>
            <person name="Henrissat B."/>
            <person name="Hilden K.S."/>
            <person name="Hope R."/>
            <person name="Hossain A."/>
            <person name="Karabika E."/>
            <person name="Karaffa L."/>
            <person name="Karanyi Z."/>
            <person name="Krasevec N."/>
            <person name="Kuo A."/>
            <person name="Kusch H."/>
            <person name="LaButti K."/>
            <person name="Lagendijk E.L."/>
            <person name="Lapidus A."/>
            <person name="Levasseur A."/>
            <person name="Lindquist E."/>
            <person name="Lipzen A."/>
            <person name="Logrieco A.F."/>
            <person name="MacCabe A."/>
            <person name="Maekelae M.R."/>
            <person name="Malavazi I."/>
            <person name="Melin P."/>
            <person name="Meyer V."/>
            <person name="Mielnichuk N."/>
            <person name="Miskei M."/>
            <person name="Molnar A.P."/>
            <person name="Mule G."/>
            <person name="Ngan C.Y."/>
            <person name="Orejas M."/>
            <person name="Orosz E."/>
            <person name="Ouedraogo J.P."/>
            <person name="Overkamp K.M."/>
            <person name="Park H.-S."/>
            <person name="Perrone G."/>
            <person name="Piumi F."/>
            <person name="Punt P.J."/>
            <person name="Ram A.F."/>
            <person name="Ramon A."/>
            <person name="Rauscher S."/>
            <person name="Record E."/>
            <person name="Riano-Pachon D.M."/>
            <person name="Robert V."/>
            <person name="Roehrig J."/>
            <person name="Ruller R."/>
            <person name="Salamov A."/>
            <person name="Salih N.S."/>
            <person name="Samson R.A."/>
            <person name="Sandor E."/>
            <person name="Sanguinetti M."/>
            <person name="Schuetze T."/>
            <person name="Sepcic K."/>
            <person name="Shelest E."/>
            <person name="Sherlock G."/>
            <person name="Sophianopoulou V."/>
            <person name="Squina F.M."/>
            <person name="Sun H."/>
            <person name="Susca A."/>
            <person name="Todd R.B."/>
            <person name="Tsang A."/>
            <person name="Unkles S.E."/>
            <person name="van de Wiele N."/>
            <person name="van Rossen-Uffink D."/>
            <person name="Oliveira J.V."/>
            <person name="Vesth T.C."/>
            <person name="Visser J."/>
            <person name="Yu J.-H."/>
            <person name="Zhou M."/>
            <person name="Andersen M.R."/>
            <person name="Archer D.B."/>
            <person name="Baker S.E."/>
            <person name="Benoit I."/>
            <person name="Brakhage A.A."/>
            <person name="Braus G.H."/>
            <person name="Fischer R."/>
            <person name="Frisvad J.C."/>
            <person name="Goldman G.H."/>
            <person name="Houbraken J."/>
            <person name="Oakley B."/>
            <person name="Pocsi I."/>
            <person name="Scazzocchio C."/>
            <person name="Seiboth B."/>
            <person name="vanKuyk P.A."/>
            <person name="Wortman J."/>
            <person name="Dyer P.S."/>
            <person name="Grigoriev I.V."/>
        </authorList>
    </citation>
    <scope>NUCLEOTIDE SEQUENCE [LARGE SCALE GENOMIC DNA]</scope>
    <source>
        <strain evidence="5">DTO 134E9</strain>
    </source>
</reference>
<dbReference type="Gene3D" id="2.130.10.10">
    <property type="entry name" value="YVTN repeat-like/Quinoprotein amine dehydrogenase"/>
    <property type="match status" value="3"/>
</dbReference>
<dbReference type="InterPro" id="IPR001680">
    <property type="entry name" value="WD40_rpt"/>
</dbReference>
<dbReference type="InterPro" id="IPR019775">
    <property type="entry name" value="WD40_repeat_CS"/>
</dbReference>
<organism evidence="4 5">
    <name type="scientific">Aspergillus wentii DTO 134E9</name>
    <dbReference type="NCBI Taxonomy" id="1073089"/>
    <lineage>
        <taxon>Eukaryota</taxon>
        <taxon>Fungi</taxon>
        <taxon>Dikarya</taxon>
        <taxon>Ascomycota</taxon>
        <taxon>Pezizomycotina</taxon>
        <taxon>Eurotiomycetes</taxon>
        <taxon>Eurotiomycetidae</taxon>
        <taxon>Eurotiales</taxon>
        <taxon>Aspergillaceae</taxon>
        <taxon>Aspergillus</taxon>
        <taxon>Aspergillus subgen. Cremei</taxon>
    </lineage>
</organism>
<dbReference type="InterPro" id="IPR036322">
    <property type="entry name" value="WD40_repeat_dom_sf"/>
</dbReference>
<dbReference type="PROSITE" id="PS50082">
    <property type="entry name" value="WD_REPEATS_2"/>
    <property type="match status" value="5"/>
</dbReference>
<evidence type="ECO:0000256" key="2">
    <source>
        <dbReference type="ARBA" id="ARBA00022737"/>
    </source>
</evidence>
<keyword evidence="2" id="KW-0677">Repeat</keyword>
<feature type="repeat" description="WD" evidence="3">
    <location>
        <begin position="125"/>
        <end position="156"/>
    </location>
</feature>
<accession>A0A1L9R9Q6</accession>
<keyword evidence="1 3" id="KW-0853">WD repeat</keyword>
<feature type="repeat" description="WD" evidence="3">
    <location>
        <begin position="200"/>
        <end position="241"/>
    </location>
</feature>
<dbReference type="PANTHER" id="PTHR19879:SF9">
    <property type="entry name" value="TRANSCRIPTION INITIATION FACTOR TFIID SUBUNIT 5"/>
    <property type="match status" value="1"/>
</dbReference>
<feature type="non-terminal residue" evidence="4">
    <location>
        <position position="1"/>
    </location>
</feature>
<dbReference type="Pfam" id="PF00400">
    <property type="entry name" value="WD40"/>
    <property type="match status" value="5"/>
</dbReference>